<keyword evidence="2" id="KW-0812">Transmembrane</keyword>
<evidence type="ECO:0000259" key="3">
    <source>
        <dbReference type="Pfam" id="PF01757"/>
    </source>
</evidence>
<feature type="transmembrane region" description="Helical" evidence="2">
    <location>
        <begin position="207"/>
        <end position="224"/>
    </location>
</feature>
<evidence type="ECO:0000313" key="6">
    <source>
        <dbReference type="Proteomes" id="UP000274756"/>
    </source>
</evidence>
<keyword evidence="6" id="KW-1185">Reference proteome</keyword>
<evidence type="ECO:0000313" key="4">
    <source>
        <dbReference type="EMBL" id="VDN55153.1"/>
    </source>
</evidence>
<reference evidence="4 6" key="2">
    <citation type="submission" date="2018-11" db="EMBL/GenBank/DDBJ databases">
        <authorList>
            <consortium name="Pathogen Informatics"/>
        </authorList>
    </citation>
    <scope>NUCLEOTIDE SEQUENCE [LARGE SCALE GENOMIC DNA]</scope>
</reference>
<organism evidence="5 7">
    <name type="scientific">Dracunculus medinensis</name>
    <name type="common">Guinea worm</name>
    <dbReference type="NCBI Taxonomy" id="318479"/>
    <lineage>
        <taxon>Eukaryota</taxon>
        <taxon>Metazoa</taxon>
        <taxon>Ecdysozoa</taxon>
        <taxon>Nematoda</taxon>
        <taxon>Chromadorea</taxon>
        <taxon>Rhabditida</taxon>
        <taxon>Spirurina</taxon>
        <taxon>Dracunculoidea</taxon>
        <taxon>Dracunculidae</taxon>
        <taxon>Dracunculus</taxon>
    </lineage>
</organism>
<feature type="transmembrane region" description="Helical" evidence="2">
    <location>
        <begin position="376"/>
        <end position="403"/>
    </location>
</feature>
<dbReference type="GO" id="GO:0016747">
    <property type="term" value="F:acyltransferase activity, transferring groups other than amino-acyl groups"/>
    <property type="evidence" value="ECO:0007669"/>
    <property type="project" value="InterPro"/>
</dbReference>
<dbReference type="InterPro" id="IPR052728">
    <property type="entry name" value="O2_lipid_transport_reg"/>
</dbReference>
<feature type="compositionally biased region" description="Basic and acidic residues" evidence="1">
    <location>
        <begin position="489"/>
        <end position="502"/>
    </location>
</feature>
<feature type="transmembrane region" description="Helical" evidence="2">
    <location>
        <begin position="98"/>
        <end position="120"/>
    </location>
</feature>
<evidence type="ECO:0000313" key="5">
    <source>
        <dbReference type="Proteomes" id="UP000038040"/>
    </source>
</evidence>
<name>A0A158Q2T0_DRAME</name>
<feature type="domain" description="Acyltransferase 3" evidence="3">
    <location>
        <begin position="104"/>
        <end position="451"/>
    </location>
</feature>
<dbReference type="EMBL" id="UYYG01001151">
    <property type="protein sequence ID" value="VDN55153.1"/>
    <property type="molecule type" value="Genomic_DNA"/>
</dbReference>
<dbReference type="Proteomes" id="UP000038040">
    <property type="component" value="Unplaced"/>
</dbReference>
<feature type="compositionally biased region" description="Polar residues" evidence="1">
    <location>
        <begin position="514"/>
        <end position="523"/>
    </location>
</feature>
<keyword evidence="2" id="KW-1133">Transmembrane helix</keyword>
<accession>A0A158Q2T0</accession>
<evidence type="ECO:0000256" key="2">
    <source>
        <dbReference type="SAM" id="Phobius"/>
    </source>
</evidence>
<gene>
    <name evidence="4" type="ORF">DME_LOCUS5126</name>
</gene>
<feature type="transmembrane region" description="Helical" evidence="2">
    <location>
        <begin position="447"/>
        <end position="471"/>
    </location>
</feature>
<evidence type="ECO:0000313" key="7">
    <source>
        <dbReference type="WBParaSite" id="DME_0000076601-mRNA-1"/>
    </source>
</evidence>
<feature type="transmembrane region" description="Helical" evidence="2">
    <location>
        <begin position="140"/>
        <end position="169"/>
    </location>
</feature>
<dbReference type="AlphaFoldDB" id="A0A158Q2T0"/>
<dbReference type="InterPro" id="IPR002656">
    <property type="entry name" value="Acyl_transf_3_dom"/>
</dbReference>
<dbReference type="OrthoDB" id="207378at2759"/>
<feature type="transmembrane region" description="Helical" evidence="2">
    <location>
        <begin position="336"/>
        <end position="356"/>
    </location>
</feature>
<evidence type="ECO:0000256" key="1">
    <source>
        <dbReference type="SAM" id="MobiDB-lite"/>
    </source>
</evidence>
<dbReference type="WBParaSite" id="DME_0000076601-mRNA-1">
    <property type="protein sequence ID" value="DME_0000076601-mRNA-1"/>
    <property type="gene ID" value="DME_0000076601"/>
</dbReference>
<proteinExistence type="predicted"/>
<dbReference type="Pfam" id="PF01757">
    <property type="entry name" value="Acyl_transf_3"/>
    <property type="match status" value="1"/>
</dbReference>
<feature type="transmembrane region" description="Helical" evidence="2">
    <location>
        <begin position="415"/>
        <end position="435"/>
    </location>
</feature>
<reference evidence="7" key="1">
    <citation type="submission" date="2016-04" db="UniProtKB">
        <authorList>
            <consortium name="WormBaseParasite"/>
        </authorList>
    </citation>
    <scope>IDENTIFICATION</scope>
</reference>
<protein>
    <submittedName>
        <fullName evidence="7">Acyl_transf_3 domain-containing protein</fullName>
    </submittedName>
</protein>
<feature type="transmembrane region" description="Helical" evidence="2">
    <location>
        <begin position="270"/>
        <end position="292"/>
    </location>
</feature>
<keyword evidence="2" id="KW-0472">Membrane</keyword>
<dbReference type="PANTHER" id="PTHR11161:SF70">
    <property type="entry name" value="ACYLTRANSFERASE 3 DOMAIN-CONTAINING PROTEIN"/>
    <property type="match status" value="1"/>
</dbReference>
<dbReference type="PANTHER" id="PTHR11161">
    <property type="entry name" value="O-ACYLTRANSFERASE"/>
    <property type="match status" value="1"/>
</dbReference>
<feature type="region of interest" description="Disordered" evidence="1">
    <location>
        <begin position="485"/>
        <end position="523"/>
    </location>
</feature>
<dbReference type="Proteomes" id="UP000274756">
    <property type="component" value="Unassembled WGS sequence"/>
</dbReference>
<sequence>MACFLGHYKFLKCISTADETAYSRSEHPLMYCNGHFDENGDQITVGACLPAPCISDQITLINEYARASFNFGNKTMINQNNIQCTKSRFDVECNPRTMLTCLFGLRFLATLWVILGHSSIFIQDYLNDADAYRKDLANSFFSQFITNSTLSVDVFFLIGGTLVSFHWFGSVQKAGTFFRNSNFYSCAPKWSSFGYWLSFYRHRAIRILPLYFYSISLMSNRLAFSNFQPIWFPNDQSFQCSGQWWKNILFINSLTDNICMPWTWYIGTDFIFYLVTPIYFLCFHQSFSIGIVQHRLVYIKPQYRISPYIIGLILGYTLSTHPAEEKRRLSKATITAAWILAIICAFTSLFGIYPAFHEWDWPNYYLFYGAFHRSIWSLSIAWLVYACHMGFGGFINHFLSLIIFQPLSSISYSAYLLHMFGIITFFVTTQFPIVYDGIIQTLFRFTFLQILLTYAAGFYALIVIELPALNLENLFIQRPKIKLNKNGRGSRDSKDDKTKEQCSEFVSHKPRLISASTKSQDKE</sequence>